<dbReference type="RefSeq" id="WP_136003511.1">
    <property type="nucleotide sequence ID" value="NZ_SRYR01000001.1"/>
</dbReference>
<keyword evidence="1" id="KW-0472">Membrane</keyword>
<dbReference type="Proteomes" id="UP000306888">
    <property type="component" value="Unassembled WGS sequence"/>
</dbReference>
<evidence type="ECO:0000256" key="1">
    <source>
        <dbReference type="SAM" id="Phobius"/>
    </source>
</evidence>
<dbReference type="AlphaFoldDB" id="A0A4S2DM00"/>
<keyword evidence="3" id="KW-1185">Reference proteome</keyword>
<feature type="transmembrane region" description="Helical" evidence="1">
    <location>
        <begin position="50"/>
        <end position="80"/>
    </location>
</feature>
<sequence>MGKSYYSKRKGGSWGKVFQDGVKDIFEGIGKSLSKRVPVIRNCCNPAARICIFVLIAITLLFSGIGFYSWVILIMLVIILQFV</sequence>
<name>A0A4S2DM00_9CLOT</name>
<comment type="caution">
    <text evidence="2">The sequence shown here is derived from an EMBL/GenBank/DDBJ whole genome shotgun (WGS) entry which is preliminary data.</text>
</comment>
<dbReference type="OrthoDB" id="1926737at2"/>
<accession>A0A4S2DM00</accession>
<keyword evidence="1" id="KW-0812">Transmembrane</keyword>
<keyword evidence="1" id="KW-1133">Transmembrane helix</keyword>
<evidence type="ECO:0000313" key="2">
    <source>
        <dbReference type="EMBL" id="TGY43336.1"/>
    </source>
</evidence>
<dbReference type="EMBL" id="SRYR01000001">
    <property type="protein sequence ID" value="TGY43336.1"/>
    <property type="molecule type" value="Genomic_DNA"/>
</dbReference>
<reference evidence="2 3" key="1">
    <citation type="submission" date="2019-04" db="EMBL/GenBank/DDBJ databases">
        <title>Microbes associate with the intestines of laboratory mice.</title>
        <authorList>
            <person name="Navarre W."/>
            <person name="Wong E."/>
            <person name="Huang K."/>
            <person name="Tropini C."/>
            <person name="Ng K."/>
            <person name="Yu B."/>
        </authorList>
    </citation>
    <scope>NUCLEOTIDE SEQUENCE [LARGE SCALE GENOMIC DNA]</scope>
    <source>
        <strain evidence="2 3">NM50_B9-20</strain>
    </source>
</reference>
<organism evidence="2 3">
    <name type="scientific">Clostridium sartagoforme</name>
    <dbReference type="NCBI Taxonomy" id="84031"/>
    <lineage>
        <taxon>Bacteria</taxon>
        <taxon>Bacillati</taxon>
        <taxon>Bacillota</taxon>
        <taxon>Clostridia</taxon>
        <taxon>Eubacteriales</taxon>
        <taxon>Clostridiaceae</taxon>
        <taxon>Clostridium</taxon>
    </lineage>
</organism>
<proteinExistence type="predicted"/>
<evidence type="ECO:0000313" key="3">
    <source>
        <dbReference type="Proteomes" id="UP000306888"/>
    </source>
</evidence>
<gene>
    <name evidence="2" type="ORF">E5347_00565</name>
</gene>
<protein>
    <submittedName>
        <fullName evidence="2">Uncharacterized protein</fullName>
    </submittedName>
</protein>